<dbReference type="AlphaFoldDB" id="T1GBU2"/>
<dbReference type="InterPro" id="IPR017441">
    <property type="entry name" value="Protein_kinase_ATP_BS"/>
</dbReference>
<protein>
    <recommendedName>
        <fullName evidence="8">Protein kinase domain-containing protein</fullName>
    </recommendedName>
</protein>
<dbReference type="PROSITE" id="PS00108">
    <property type="entry name" value="PROTEIN_KINASE_ST"/>
    <property type="match status" value="1"/>
</dbReference>
<evidence type="ECO:0000256" key="6">
    <source>
        <dbReference type="PROSITE-ProRule" id="PRU10141"/>
    </source>
</evidence>
<evidence type="ECO:0000259" key="8">
    <source>
        <dbReference type="PROSITE" id="PS50011"/>
    </source>
</evidence>
<comment type="similarity">
    <text evidence="7">Belongs to the protein kinase superfamily.</text>
</comment>
<dbReference type="FunFam" id="3.30.200.20:FF:000042">
    <property type="entry name" value="Aurora kinase A"/>
    <property type="match status" value="1"/>
</dbReference>
<dbReference type="PROSITE" id="PS00107">
    <property type="entry name" value="PROTEIN_KINASE_ATP"/>
    <property type="match status" value="1"/>
</dbReference>
<accession>T1GBU2</accession>
<dbReference type="GO" id="GO:0005829">
    <property type="term" value="C:cytosol"/>
    <property type="evidence" value="ECO:0007669"/>
    <property type="project" value="TreeGrafter"/>
</dbReference>
<reference evidence="9" key="2">
    <citation type="submission" date="2015-06" db="UniProtKB">
        <authorList>
            <consortium name="EnsemblMetazoa"/>
        </authorList>
    </citation>
    <scope>IDENTIFICATION</scope>
</reference>
<reference evidence="10" key="1">
    <citation type="submission" date="2013-02" db="EMBL/GenBank/DDBJ databases">
        <authorList>
            <person name="Hughes D."/>
        </authorList>
    </citation>
    <scope>NUCLEOTIDE SEQUENCE</scope>
    <source>
        <strain>Durham</strain>
        <strain evidence="10">NC isolate 2 -- Noor lab</strain>
    </source>
</reference>
<dbReference type="EnsemblMetazoa" id="MESCA000731-RA">
    <property type="protein sequence ID" value="MESCA000731-PA"/>
    <property type="gene ID" value="MESCA000731"/>
</dbReference>
<keyword evidence="5 6" id="KW-0067">ATP-binding</keyword>
<dbReference type="Proteomes" id="UP000015102">
    <property type="component" value="Unassembled WGS sequence"/>
</dbReference>
<dbReference type="HOGENOM" id="CLU_000288_63_32_1"/>
<dbReference type="PROSITE" id="PS50011">
    <property type="entry name" value="PROTEIN_KINASE_DOM"/>
    <property type="match status" value="1"/>
</dbReference>
<evidence type="ECO:0000256" key="7">
    <source>
        <dbReference type="RuleBase" id="RU000304"/>
    </source>
</evidence>
<keyword evidence="10" id="KW-1185">Reference proteome</keyword>
<dbReference type="GO" id="GO:0005524">
    <property type="term" value="F:ATP binding"/>
    <property type="evidence" value="ECO:0007669"/>
    <property type="project" value="UniProtKB-UniRule"/>
</dbReference>
<dbReference type="Gene3D" id="1.10.510.10">
    <property type="entry name" value="Transferase(Phosphotransferase) domain 1"/>
    <property type="match status" value="1"/>
</dbReference>
<dbReference type="PANTHER" id="PTHR24353">
    <property type="entry name" value="CYCLIC NUCLEOTIDE-DEPENDENT PROTEIN KINASE"/>
    <property type="match status" value="1"/>
</dbReference>
<dbReference type="SMART" id="SM00220">
    <property type="entry name" value="S_TKc"/>
    <property type="match status" value="1"/>
</dbReference>
<proteinExistence type="inferred from homology"/>
<name>T1GBU2_MEGSC</name>
<organism evidence="9 10">
    <name type="scientific">Megaselia scalaris</name>
    <name type="common">Humpbacked fly</name>
    <name type="synonym">Phora scalaris</name>
    <dbReference type="NCBI Taxonomy" id="36166"/>
    <lineage>
        <taxon>Eukaryota</taxon>
        <taxon>Metazoa</taxon>
        <taxon>Ecdysozoa</taxon>
        <taxon>Arthropoda</taxon>
        <taxon>Hexapoda</taxon>
        <taxon>Insecta</taxon>
        <taxon>Pterygota</taxon>
        <taxon>Neoptera</taxon>
        <taxon>Endopterygota</taxon>
        <taxon>Diptera</taxon>
        <taxon>Brachycera</taxon>
        <taxon>Muscomorpha</taxon>
        <taxon>Platypezoidea</taxon>
        <taxon>Phoridae</taxon>
        <taxon>Megaseliini</taxon>
        <taxon>Megaselia</taxon>
    </lineage>
</organism>
<dbReference type="PANTHER" id="PTHR24353:SF152">
    <property type="entry name" value="UT01108P-RELATED"/>
    <property type="match status" value="1"/>
</dbReference>
<evidence type="ECO:0000256" key="4">
    <source>
        <dbReference type="ARBA" id="ARBA00022777"/>
    </source>
</evidence>
<dbReference type="InterPro" id="IPR008271">
    <property type="entry name" value="Ser/Thr_kinase_AS"/>
</dbReference>
<evidence type="ECO:0000313" key="10">
    <source>
        <dbReference type="Proteomes" id="UP000015102"/>
    </source>
</evidence>
<feature type="domain" description="Protein kinase" evidence="8">
    <location>
        <begin position="32"/>
        <end position="201"/>
    </location>
</feature>
<evidence type="ECO:0000313" key="9">
    <source>
        <dbReference type="EnsemblMetazoa" id="MESCA000731-PA"/>
    </source>
</evidence>
<sequence>MPYHEIMRALKEEFTAKWNDRQPSPQGGLEDHEQLSVLGSGAFGTVRLCRHKQTNEIVAVKYLIKKDVVKRKQIKHVVNEKQVLKSIYHPGVVSLVFSRKDIDLLYLAMPFVNGGELYNYHKKLVKFNESQGKFYLSQVFLALDYLHNMDLIYRDLKPENILIDSNGYIKLTDFGFTKVSFQILNIHIQYNICQIYSHWFT</sequence>
<evidence type="ECO:0000256" key="5">
    <source>
        <dbReference type="ARBA" id="ARBA00022840"/>
    </source>
</evidence>
<dbReference type="Gene3D" id="3.30.200.20">
    <property type="entry name" value="Phosphorylase Kinase, domain 1"/>
    <property type="match status" value="1"/>
</dbReference>
<dbReference type="GO" id="GO:0005952">
    <property type="term" value="C:cAMP-dependent protein kinase complex"/>
    <property type="evidence" value="ECO:0007669"/>
    <property type="project" value="TreeGrafter"/>
</dbReference>
<dbReference type="OMA" id="NCETTRF"/>
<dbReference type="InterPro" id="IPR011009">
    <property type="entry name" value="Kinase-like_dom_sf"/>
</dbReference>
<dbReference type="GO" id="GO:0005634">
    <property type="term" value="C:nucleus"/>
    <property type="evidence" value="ECO:0007669"/>
    <property type="project" value="TreeGrafter"/>
</dbReference>
<dbReference type="STRING" id="36166.T1GBU2"/>
<dbReference type="Pfam" id="PF00069">
    <property type="entry name" value="Pkinase"/>
    <property type="match status" value="1"/>
</dbReference>
<dbReference type="GO" id="GO:0004691">
    <property type="term" value="F:cAMP-dependent protein kinase activity"/>
    <property type="evidence" value="ECO:0007669"/>
    <property type="project" value="TreeGrafter"/>
</dbReference>
<keyword evidence="4" id="KW-0418">Kinase</keyword>
<keyword evidence="2" id="KW-0808">Transferase</keyword>
<dbReference type="EMBL" id="CAQQ02047769">
    <property type="status" value="NOT_ANNOTATED_CDS"/>
    <property type="molecule type" value="Genomic_DNA"/>
</dbReference>
<evidence type="ECO:0000256" key="1">
    <source>
        <dbReference type="ARBA" id="ARBA00022527"/>
    </source>
</evidence>
<keyword evidence="3 6" id="KW-0547">Nucleotide-binding</keyword>
<feature type="binding site" evidence="6">
    <location>
        <position position="66"/>
    </location>
    <ligand>
        <name>ATP</name>
        <dbReference type="ChEBI" id="CHEBI:30616"/>
    </ligand>
</feature>
<dbReference type="SUPFAM" id="SSF56112">
    <property type="entry name" value="Protein kinase-like (PK-like)"/>
    <property type="match status" value="1"/>
</dbReference>
<keyword evidence="1 7" id="KW-0723">Serine/threonine-protein kinase</keyword>
<dbReference type="InterPro" id="IPR000719">
    <property type="entry name" value="Prot_kinase_dom"/>
</dbReference>
<evidence type="ECO:0000256" key="3">
    <source>
        <dbReference type="ARBA" id="ARBA00022741"/>
    </source>
</evidence>
<evidence type="ECO:0000256" key="2">
    <source>
        <dbReference type="ARBA" id="ARBA00022679"/>
    </source>
</evidence>